<dbReference type="RefSeq" id="WP_138926184.1">
    <property type="nucleotide sequence ID" value="NZ_CP034412.1"/>
</dbReference>
<feature type="domain" description="VOC" evidence="1">
    <location>
        <begin position="1"/>
        <end position="125"/>
    </location>
</feature>
<dbReference type="PANTHER" id="PTHR36113:SF6">
    <property type="entry name" value="FOSFOMYCIN RESISTANCE PROTEIN FOSX"/>
    <property type="match status" value="1"/>
</dbReference>
<dbReference type="InterPro" id="IPR051332">
    <property type="entry name" value="Fosfomycin_Res_Enzymes"/>
</dbReference>
<proteinExistence type="predicted"/>
<dbReference type="EMBL" id="CP034412">
    <property type="protein sequence ID" value="QCY47078.1"/>
    <property type="molecule type" value="Genomic_DNA"/>
</dbReference>
<dbReference type="PANTHER" id="PTHR36113">
    <property type="entry name" value="LYASE, PUTATIVE-RELATED-RELATED"/>
    <property type="match status" value="1"/>
</dbReference>
<dbReference type="PROSITE" id="PS51819">
    <property type="entry name" value="VOC"/>
    <property type="match status" value="1"/>
</dbReference>
<dbReference type="Pfam" id="PF13669">
    <property type="entry name" value="Glyoxalase_4"/>
    <property type="match status" value="1"/>
</dbReference>
<dbReference type="InterPro" id="IPR029068">
    <property type="entry name" value="Glyas_Bleomycin-R_OHBP_Dase"/>
</dbReference>
<keyword evidence="3" id="KW-1185">Reference proteome</keyword>
<dbReference type="Gene3D" id="3.10.180.10">
    <property type="entry name" value="2,3-Dihydroxybiphenyl 1,2-Dioxygenase, domain 1"/>
    <property type="match status" value="1"/>
</dbReference>
<evidence type="ECO:0000259" key="1">
    <source>
        <dbReference type="PROSITE" id="PS51819"/>
    </source>
</evidence>
<name>A0A5B7WSP1_9MICC</name>
<protein>
    <recommendedName>
        <fullName evidence="1">VOC domain-containing protein</fullName>
    </recommendedName>
</protein>
<accession>A0A5B7WSP1</accession>
<organism evidence="2 3">
    <name type="scientific">Glutamicibacter creatinolyticus</name>
    <dbReference type="NCBI Taxonomy" id="162496"/>
    <lineage>
        <taxon>Bacteria</taxon>
        <taxon>Bacillati</taxon>
        <taxon>Actinomycetota</taxon>
        <taxon>Actinomycetes</taxon>
        <taxon>Micrococcales</taxon>
        <taxon>Micrococcaceae</taxon>
        <taxon>Glutamicibacter</taxon>
    </lineage>
</organism>
<reference evidence="2 3" key="1">
    <citation type="submission" date="2018-12" db="EMBL/GenBank/DDBJ databases">
        <title>Complete Genome Sequence of Glutamicibacter creatinolyticus strain LGCM259,isolated from an abscess of a 12-year-old mare in Italy.</title>
        <authorList>
            <person name="Santos R.G."/>
            <person name="Silva A.L."/>
            <person name="Seyffert N."/>
            <person name="Castro T.L.P."/>
            <person name="Attili A.R."/>
            <person name="Rifici C."/>
            <person name="Mazzullo G."/>
            <person name="Brenig B."/>
            <person name="Venanzi F."/>
            <person name="Azevedo V."/>
        </authorList>
    </citation>
    <scope>NUCLEOTIDE SEQUENCE [LARGE SCALE GENOMIC DNA]</scope>
    <source>
        <strain evidence="2 3">LGCM 259</strain>
    </source>
</reference>
<sequence length="128" mass="14078">MLHHLELWVADLQQSKASLGWLLQRLGCTVLDEWAHGVSYGRDGFYIVVESGPDVLPGRHQRCAAGMNHLALSVPAAEFNQVTEDALKHGFTLLFADRHPFAGGSEHRAAYLEDAAGFEVELVAQDPQ</sequence>
<dbReference type="KEGG" id="gcr:GcLGCM259_1345"/>
<dbReference type="SUPFAM" id="SSF54593">
    <property type="entry name" value="Glyoxalase/Bleomycin resistance protein/Dihydroxybiphenyl dioxygenase"/>
    <property type="match status" value="1"/>
</dbReference>
<dbReference type="AlphaFoldDB" id="A0A5B7WSP1"/>
<dbReference type="InterPro" id="IPR037523">
    <property type="entry name" value="VOC_core"/>
</dbReference>
<evidence type="ECO:0000313" key="3">
    <source>
        <dbReference type="Proteomes" id="UP000307000"/>
    </source>
</evidence>
<gene>
    <name evidence="2" type="ORF">GcLGCM259_1345</name>
</gene>
<dbReference type="Proteomes" id="UP000307000">
    <property type="component" value="Chromosome"/>
</dbReference>
<evidence type="ECO:0000313" key="2">
    <source>
        <dbReference type="EMBL" id="QCY47078.1"/>
    </source>
</evidence>